<name>A0A923LPH0_9FIRM</name>
<accession>A0A923LPH0</accession>
<dbReference type="Gene3D" id="3.30.460.10">
    <property type="entry name" value="Beta Polymerase, domain 2"/>
    <property type="match status" value="1"/>
</dbReference>
<dbReference type="PANTHER" id="PTHR33933:SF1">
    <property type="entry name" value="PROTEIN ADENYLYLTRANSFERASE MNTA-RELATED"/>
    <property type="match status" value="1"/>
</dbReference>
<keyword evidence="3" id="KW-1185">Reference proteome</keyword>
<dbReference type="Pfam" id="PF01909">
    <property type="entry name" value="NTP_transf_2"/>
    <property type="match status" value="1"/>
</dbReference>
<gene>
    <name evidence="2" type="ORF">H8S17_10410</name>
</gene>
<dbReference type="EMBL" id="JACOPH010000008">
    <property type="protein sequence ID" value="MBC5714617.1"/>
    <property type="molecule type" value="Genomic_DNA"/>
</dbReference>
<dbReference type="InterPro" id="IPR052548">
    <property type="entry name" value="Type_VII_TA_antitoxin"/>
</dbReference>
<feature type="domain" description="Polymerase nucleotidyl transferase" evidence="1">
    <location>
        <begin position="15"/>
        <end position="79"/>
    </location>
</feature>
<evidence type="ECO:0000313" key="2">
    <source>
        <dbReference type="EMBL" id="MBC5714617.1"/>
    </source>
</evidence>
<dbReference type="InterPro" id="IPR043519">
    <property type="entry name" value="NT_sf"/>
</dbReference>
<reference evidence="2" key="1">
    <citation type="submission" date="2020-08" db="EMBL/GenBank/DDBJ databases">
        <title>Genome public.</title>
        <authorList>
            <person name="Liu C."/>
            <person name="Sun Q."/>
        </authorList>
    </citation>
    <scope>NUCLEOTIDE SEQUENCE</scope>
    <source>
        <strain evidence="2">BX1005</strain>
    </source>
</reference>
<dbReference type="AlphaFoldDB" id="A0A923LPH0"/>
<dbReference type="RefSeq" id="WP_178051426.1">
    <property type="nucleotide sequence ID" value="NZ_JACOPH010000008.1"/>
</dbReference>
<evidence type="ECO:0000313" key="3">
    <source>
        <dbReference type="Proteomes" id="UP000606720"/>
    </source>
</evidence>
<dbReference type="CDD" id="cd05403">
    <property type="entry name" value="NT_KNTase_like"/>
    <property type="match status" value="1"/>
</dbReference>
<dbReference type="GO" id="GO:0016779">
    <property type="term" value="F:nucleotidyltransferase activity"/>
    <property type="evidence" value="ECO:0007669"/>
    <property type="project" value="InterPro"/>
</dbReference>
<sequence length="110" mass="12717">MKDKRDIILEFSGQVQRILGDSLTKVILYGSFARGDYTDNSDIDIMILTTLSDEEIEKVEDTIFNVAFEFQMEYFVDISVVIKNEEQFNYWLGALPFYDNVKKEGIVLNG</sequence>
<organism evidence="2 3">
    <name type="scientific">Roseburia zhanii</name>
    <dbReference type="NCBI Taxonomy" id="2763064"/>
    <lineage>
        <taxon>Bacteria</taxon>
        <taxon>Bacillati</taxon>
        <taxon>Bacillota</taxon>
        <taxon>Clostridia</taxon>
        <taxon>Lachnospirales</taxon>
        <taxon>Lachnospiraceae</taxon>
        <taxon>Roseburia</taxon>
    </lineage>
</organism>
<dbReference type="InterPro" id="IPR002934">
    <property type="entry name" value="Polymerase_NTP_transf_dom"/>
</dbReference>
<dbReference type="SUPFAM" id="SSF81301">
    <property type="entry name" value="Nucleotidyltransferase"/>
    <property type="match status" value="1"/>
</dbReference>
<protein>
    <submittedName>
        <fullName evidence="2">Nucleotidyltransferase domain-containing protein</fullName>
    </submittedName>
</protein>
<dbReference type="Proteomes" id="UP000606720">
    <property type="component" value="Unassembled WGS sequence"/>
</dbReference>
<dbReference type="PANTHER" id="PTHR33933">
    <property type="entry name" value="NUCLEOTIDYLTRANSFERASE"/>
    <property type="match status" value="1"/>
</dbReference>
<proteinExistence type="predicted"/>
<evidence type="ECO:0000259" key="1">
    <source>
        <dbReference type="Pfam" id="PF01909"/>
    </source>
</evidence>
<comment type="caution">
    <text evidence="2">The sequence shown here is derived from an EMBL/GenBank/DDBJ whole genome shotgun (WGS) entry which is preliminary data.</text>
</comment>